<dbReference type="Proteomes" id="UP000277580">
    <property type="component" value="Unassembled WGS sequence"/>
</dbReference>
<dbReference type="InterPro" id="IPR029069">
    <property type="entry name" value="HotDog_dom_sf"/>
</dbReference>
<gene>
    <name evidence="3" type="ORF">P167DRAFT_554736</name>
</gene>
<sequence length="325" mass="35991">MAEWKNKPTFPPGFQYSSFADATTITPAADTDNSLPPNSGVYTADLKRDWCIGFVPHGGYLTALLLRTAHKHITTHPALAPLNQPHAIHISCTFFNSCTPGAARIAITPVKTGRQYSFLRATLTQNGGARLCFEGLIPFTNLETLQTGPTLPTASTLPQRGIPDRETECVQAPNASDPRVDVRPVSRKLVYAVPAAGARKYGSLDGSPSVREQWVCFRDGGRMDMPALGFLSDMFLPIPENYKETSRTHWYPTLSLKIEVKRPPPAEGWKWLFCRIESREIRNGRMDVMVDIYDEDKNLVAIANQLAIIVSSDRNKPKTLVPAKL</sequence>
<feature type="domain" description="Acyl-CoA thioesterase-like N-terminal HotDog" evidence="1">
    <location>
        <begin position="48"/>
        <end position="139"/>
    </location>
</feature>
<dbReference type="InterPro" id="IPR049450">
    <property type="entry name" value="ACOT8-like_C"/>
</dbReference>
<evidence type="ECO:0000313" key="3">
    <source>
        <dbReference type="EMBL" id="RPB09840.1"/>
    </source>
</evidence>
<dbReference type="Gene3D" id="2.40.160.210">
    <property type="entry name" value="Acyl-CoA thioesterase, double hotdog domain"/>
    <property type="match status" value="1"/>
</dbReference>
<dbReference type="InterPro" id="IPR042171">
    <property type="entry name" value="Acyl-CoA_hotdog"/>
</dbReference>
<dbReference type="InterPro" id="IPR052389">
    <property type="entry name" value="Sec_Metab_Biosynth-Assoc"/>
</dbReference>
<dbReference type="AlphaFoldDB" id="A0A3N4KH76"/>
<dbReference type="InParanoid" id="A0A3N4KH76"/>
<organism evidence="3 4">
    <name type="scientific">Morchella conica CCBAS932</name>
    <dbReference type="NCBI Taxonomy" id="1392247"/>
    <lineage>
        <taxon>Eukaryota</taxon>
        <taxon>Fungi</taxon>
        <taxon>Dikarya</taxon>
        <taxon>Ascomycota</taxon>
        <taxon>Pezizomycotina</taxon>
        <taxon>Pezizomycetes</taxon>
        <taxon>Pezizales</taxon>
        <taxon>Morchellaceae</taxon>
        <taxon>Morchella</taxon>
    </lineage>
</organism>
<dbReference type="Pfam" id="PF20789">
    <property type="entry name" value="4HBT_3C"/>
    <property type="match status" value="1"/>
</dbReference>
<dbReference type="EMBL" id="ML119148">
    <property type="protein sequence ID" value="RPB09840.1"/>
    <property type="molecule type" value="Genomic_DNA"/>
</dbReference>
<proteinExistence type="predicted"/>
<dbReference type="STRING" id="1392247.A0A3N4KH76"/>
<evidence type="ECO:0000313" key="4">
    <source>
        <dbReference type="Proteomes" id="UP000277580"/>
    </source>
</evidence>
<keyword evidence="4" id="KW-1185">Reference proteome</keyword>
<evidence type="ECO:0000259" key="1">
    <source>
        <dbReference type="Pfam" id="PF13622"/>
    </source>
</evidence>
<dbReference type="Pfam" id="PF13622">
    <property type="entry name" value="4HBT_3"/>
    <property type="match status" value="1"/>
</dbReference>
<dbReference type="PANTHER" id="PTHR38110">
    <property type="entry name" value="CHROMOSOME 23, WHOLE GENOME SHOTGUN SEQUENCE"/>
    <property type="match status" value="1"/>
</dbReference>
<reference evidence="3 4" key="1">
    <citation type="journal article" date="2018" name="Nat. Ecol. Evol.">
        <title>Pezizomycetes genomes reveal the molecular basis of ectomycorrhizal truffle lifestyle.</title>
        <authorList>
            <person name="Murat C."/>
            <person name="Payen T."/>
            <person name="Noel B."/>
            <person name="Kuo A."/>
            <person name="Morin E."/>
            <person name="Chen J."/>
            <person name="Kohler A."/>
            <person name="Krizsan K."/>
            <person name="Balestrini R."/>
            <person name="Da Silva C."/>
            <person name="Montanini B."/>
            <person name="Hainaut M."/>
            <person name="Levati E."/>
            <person name="Barry K.W."/>
            <person name="Belfiori B."/>
            <person name="Cichocki N."/>
            <person name="Clum A."/>
            <person name="Dockter R.B."/>
            <person name="Fauchery L."/>
            <person name="Guy J."/>
            <person name="Iotti M."/>
            <person name="Le Tacon F."/>
            <person name="Lindquist E.A."/>
            <person name="Lipzen A."/>
            <person name="Malagnac F."/>
            <person name="Mello A."/>
            <person name="Molinier V."/>
            <person name="Miyauchi S."/>
            <person name="Poulain J."/>
            <person name="Riccioni C."/>
            <person name="Rubini A."/>
            <person name="Sitrit Y."/>
            <person name="Splivallo R."/>
            <person name="Traeger S."/>
            <person name="Wang M."/>
            <person name="Zifcakova L."/>
            <person name="Wipf D."/>
            <person name="Zambonelli A."/>
            <person name="Paolocci F."/>
            <person name="Nowrousian M."/>
            <person name="Ottonello S."/>
            <person name="Baldrian P."/>
            <person name="Spatafora J.W."/>
            <person name="Henrissat B."/>
            <person name="Nagy L.G."/>
            <person name="Aury J.M."/>
            <person name="Wincker P."/>
            <person name="Grigoriev I.V."/>
            <person name="Bonfante P."/>
            <person name="Martin F.M."/>
        </authorList>
    </citation>
    <scope>NUCLEOTIDE SEQUENCE [LARGE SCALE GENOMIC DNA]</scope>
    <source>
        <strain evidence="3 4">CCBAS932</strain>
    </source>
</reference>
<dbReference type="OrthoDB" id="2532955at2759"/>
<dbReference type="PANTHER" id="PTHR38110:SF1">
    <property type="entry name" value="THIOESTERASE DOMAIN-CONTAINING PROTEIN"/>
    <property type="match status" value="1"/>
</dbReference>
<dbReference type="SUPFAM" id="SSF54637">
    <property type="entry name" value="Thioesterase/thiol ester dehydrase-isomerase"/>
    <property type="match status" value="2"/>
</dbReference>
<name>A0A3N4KH76_9PEZI</name>
<feature type="domain" description="Acyl-CoA thioesterase-like C-terminal" evidence="2">
    <location>
        <begin position="183"/>
        <end position="309"/>
    </location>
</feature>
<evidence type="ECO:0000259" key="2">
    <source>
        <dbReference type="Pfam" id="PF20789"/>
    </source>
</evidence>
<evidence type="ECO:0008006" key="5">
    <source>
        <dbReference type="Google" id="ProtNLM"/>
    </source>
</evidence>
<accession>A0A3N4KH76</accession>
<dbReference type="InterPro" id="IPR049449">
    <property type="entry name" value="TesB_ACOT8-like_N"/>
</dbReference>
<protein>
    <recommendedName>
        <fullName evidence="5">Thioesterase-like superfamily-domain-containing protein</fullName>
    </recommendedName>
</protein>